<sequence>MASISDHSPLTLSLMLPAHKPGRQQWRLNTMLLAYEDTLTELEDTVSHFLAENDTPETSIATLWETLKVVVRGQFIAIAARQNALRRDKRQQLEDEIRGLEETHRQSGSLAVRRQLQALDEGKAEYALLRTKQKFYTGGNRAGRLLAHRLRIQATER</sequence>
<accession>A0AAV7RRC2</accession>
<organism evidence="1 2">
    <name type="scientific">Pleurodeles waltl</name>
    <name type="common">Iberian ribbed newt</name>
    <dbReference type="NCBI Taxonomy" id="8319"/>
    <lineage>
        <taxon>Eukaryota</taxon>
        <taxon>Metazoa</taxon>
        <taxon>Chordata</taxon>
        <taxon>Craniata</taxon>
        <taxon>Vertebrata</taxon>
        <taxon>Euteleostomi</taxon>
        <taxon>Amphibia</taxon>
        <taxon>Batrachia</taxon>
        <taxon>Caudata</taxon>
        <taxon>Salamandroidea</taxon>
        <taxon>Salamandridae</taxon>
        <taxon>Pleurodelinae</taxon>
        <taxon>Pleurodeles</taxon>
    </lineage>
</organism>
<dbReference type="EMBL" id="JANPWB010000009">
    <property type="protein sequence ID" value="KAJ1154106.1"/>
    <property type="molecule type" value="Genomic_DNA"/>
</dbReference>
<proteinExistence type="predicted"/>
<reference evidence="1" key="1">
    <citation type="journal article" date="2022" name="bioRxiv">
        <title>Sequencing and chromosome-scale assembly of the giantPleurodeles waltlgenome.</title>
        <authorList>
            <person name="Brown T."/>
            <person name="Elewa A."/>
            <person name="Iarovenko S."/>
            <person name="Subramanian E."/>
            <person name="Araus A.J."/>
            <person name="Petzold A."/>
            <person name="Susuki M."/>
            <person name="Suzuki K.-i.T."/>
            <person name="Hayashi T."/>
            <person name="Toyoda A."/>
            <person name="Oliveira C."/>
            <person name="Osipova E."/>
            <person name="Leigh N.D."/>
            <person name="Simon A."/>
            <person name="Yun M.H."/>
        </authorList>
    </citation>
    <scope>NUCLEOTIDE SEQUENCE</scope>
    <source>
        <strain evidence="1">20211129_DDA</strain>
        <tissue evidence="1">Liver</tissue>
    </source>
</reference>
<comment type="caution">
    <text evidence="1">The sequence shown here is derived from an EMBL/GenBank/DDBJ whole genome shotgun (WGS) entry which is preliminary data.</text>
</comment>
<dbReference type="AlphaFoldDB" id="A0AAV7RRC2"/>
<evidence type="ECO:0000313" key="2">
    <source>
        <dbReference type="Proteomes" id="UP001066276"/>
    </source>
</evidence>
<evidence type="ECO:0000313" key="1">
    <source>
        <dbReference type="EMBL" id="KAJ1154106.1"/>
    </source>
</evidence>
<protein>
    <submittedName>
        <fullName evidence="1">Uncharacterized protein</fullName>
    </submittedName>
</protein>
<dbReference type="Proteomes" id="UP001066276">
    <property type="component" value="Chromosome 5"/>
</dbReference>
<gene>
    <name evidence="1" type="ORF">NDU88_006862</name>
</gene>
<name>A0AAV7RRC2_PLEWA</name>
<keyword evidence="2" id="KW-1185">Reference proteome</keyword>